<feature type="region of interest" description="Disordered" evidence="1">
    <location>
        <begin position="1"/>
        <end position="52"/>
    </location>
</feature>
<feature type="compositionally biased region" description="Polar residues" evidence="1">
    <location>
        <begin position="23"/>
        <end position="32"/>
    </location>
</feature>
<organism evidence="2 3">
    <name type="scientific">Trichoderma aggressivum f. europaeum</name>
    <dbReference type="NCBI Taxonomy" id="173218"/>
    <lineage>
        <taxon>Eukaryota</taxon>
        <taxon>Fungi</taxon>
        <taxon>Dikarya</taxon>
        <taxon>Ascomycota</taxon>
        <taxon>Pezizomycotina</taxon>
        <taxon>Sordariomycetes</taxon>
        <taxon>Hypocreomycetidae</taxon>
        <taxon>Hypocreales</taxon>
        <taxon>Hypocreaceae</taxon>
        <taxon>Trichoderma</taxon>
    </lineage>
</organism>
<protein>
    <submittedName>
        <fullName evidence="2">Uncharacterized protein</fullName>
    </submittedName>
</protein>
<dbReference type="RefSeq" id="XP_062750368.1">
    <property type="nucleotide sequence ID" value="XM_062894784.1"/>
</dbReference>
<dbReference type="GeneID" id="87914689"/>
<feature type="compositionally biased region" description="Polar residues" evidence="1">
    <location>
        <begin position="1"/>
        <end position="15"/>
    </location>
</feature>
<reference evidence="2" key="1">
    <citation type="submission" date="2023-11" db="EMBL/GenBank/DDBJ databases">
        <title>The genome sequences of three competitors of mushroom-forming fungi.</title>
        <authorList>
            <person name="Beijen E."/>
            <person name="Ohm R.A."/>
        </authorList>
    </citation>
    <scope>NUCLEOTIDE SEQUENCE</scope>
    <source>
        <strain evidence="2">CBS 100526</strain>
    </source>
</reference>
<gene>
    <name evidence="2" type="ORF">Triagg1_10686</name>
</gene>
<dbReference type="EMBL" id="JAWRVG010000081">
    <property type="protein sequence ID" value="KAK4060561.1"/>
    <property type="molecule type" value="Genomic_DNA"/>
</dbReference>
<accession>A0AAE1I5I7</accession>
<proteinExistence type="predicted"/>
<dbReference type="AlphaFoldDB" id="A0AAE1I5I7"/>
<sequence length="218" mass="24104">MRPLHETTTPKTFNDTIHRSKTLKTQQNSRSKYPSHAALAASPRYSPTSSFGKTPTAIMLTRRFNRSINSLQSLTSAPPISKRLPSKYRASSRFRSSALVTAKTISRVMSHGLSAPQKSHPAMVHPEVDAVLRLHLARVLYRKLLANLPVQASLIGTLTHHYDTASITDIARRAAVLCLATLPPVRHHLREYPAAGHRPVVPAARFDVAKNGRAVEEE</sequence>
<dbReference type="Proteomes" id="UP001273209">
    <property type="component" value="Unassembled WGS sequence"/>
</dbReference>
<evidence type="ECO:0000256" key="1">
    <source>
        <dbReference type="SAM" id="MobiDB-lite"/>
    </source>
</evidence>
<keyword evidence="3" id="KW-1185">Reference proteome</keyword>
<name>A0AAE1I5I7_9HYPO</name>
<evidence type="ECO:0000313" key="2">
    <source>
        <dbReference type="EMBL" id="KAK4060561.1"/>
    </source>
</evidence>
<evidence type="ECO:0000313" key="3">
    <source>
        <dbReference type="Proteomes" id="UP001273209"/>
    </source>
</evidence>
<comment type="caution">
    <text evidence="2">The sequence shown here is derived from an EMBL/GenBank/DDBJ whole genome shotgun (WGS) entry which is preliminary data.</text>
</comment>